<evidence type="ECO:0000256" key="1">
    <source>
        <dbReference type="ARBA" id="ARBA00005915"/>
    </source>
</evidence>
<reference evidence="9" key="1">
    <citation type="journal article" date="2015" name="Nature">
        <title>Complex archaea that bridge the gap between prokaryotes and eukaryotes.</title>
        <authorList>
            <person name="Spang A."/>
            <person name="Saw J.H."/>
            <person name="Jorgensen S.L."/>
            <person name="Zaremba-Niedzwiedzka K."/>
            <person name="Martijn J."/>
            <person name="Lind A.E."/>
            <person name="van Eijk R."/>
            <person name="Schleper C."/>
            <person name="Guy L."/>
            <person name="Ettema T.J."/>
        </authorList>
    </citation>
    <scope>NUCLEOTIDE SEQUENCE</scope>
</reference>
<dbReference type="EMBL" id="LAZR01005202">
    <property type="protein sequence ID" value="KKN01943.1"/>
    <property type="molecule type" value="Genomic_DNA"/>
</dbReference>
<feature type="domain" description="RecJ OB" evidence="8">
    <location>
        <begin position="469"/>
        <end position="572"/>
    </location>
</feature>
<dbReference type="GO" id="GO:0008409">
    <property type="term" value="F:5'-3' exonuclease activity"/>
    <property type="evidence" value="ECO:0007669"/>
    <property type="project" value="InterPro"/>
</dbReference>
<evidence type="ECO:0000256" key="3">
    <source>
        <dbReference type="ARBA" id="ARBA00022722"/>
    </source>
</evidence>
<evidence type="ECO:0000313" key="9">
    <source>
        <dbReference type="EMBL" id="KKN01943.1"/>
    </source>
</evidence>
<evidence type="ECO:0000256" key="4">
    <source>
        <dbReference type="ARBA" id="ARBA00022801"/>
    </source>
</evidence>
<dbReference type="InterPro" id="IPR001667">
    <property type="entry name" value="DDH_dom"/>
</dbReference>
<evidence type="ECO:0000256" key="5">
    <source>
        <dbReference type="ARBA" id="ARBA00022839"/>
    </source>
</evidence>
<feature type="domain" description="DDH" evidence="6">
    <location>
        <begin position="71"/>
        <end position="232"/>
    </location>
</feature>
<keyword evidence="4" id="KW-0378">Hydrolase</keyword>
<dbReference type="Pfam" id="PF17768">
    <property type="entry name" value="RecJ_OB"/>
    <property type="match status" value="1"/>
</dbReference>
<dbReference type="NCBIfam" id="TIGR00644">
    <property type="entry name" value="recJ"/>
    <property type="match status" value="1"/>
</dbReference>
<keyword evidence="5" id="KW-0269">Exonuclease</keyword>
<dbReference type="PANTHER" id="PTHR30255:SF2">
    <property type="entry name" value="SINGLE-STRANDED-DNA-SPECIFIC EXONUCLEASE RECJ"/>
    <property type="match status" value="1"/>
</dbReference>
<proteinExistence type="inferred from homology"/>
<dbReference type="InterPro" id="IPR003156">
    <property type="entry name" value="DHHA1_dom"/>
</dbReference>
<dbReference type="InterPro" id="IPR051673">
    <property type="entry name" value="SSDNA_exonuclease_RecJ"/>
</dbReference>
<comment type="similarity">
    <text evidence="1">Belongs to the RecJ family.</text>
</comment>
<dbReference type="Pfam" id="PF01368">
    <property type="entry name" value="DHH"/>
    <property type="match status" value="1"/>
</dbReference>
<dbReference type="FunFam" id="3.90.1640.30:FF:000001">
    <property type="entry name" value="Single-stranded-DNA-specific exonuclease RecJ"/>
    <property type="match status" value="1"/>
</dbReference>
<feature type="domain" description="DHHA1" evidence="7">
    <location>
        <begin position="361"/>
        <end position="452"/>
    </location>
</feature>
<sequence>MTEKIKQRDASGWEALPKIWPDSVRRVMVARGIHAEADLSYSLSELPKPSLMLGMDKAVTLLANAVMTQQRIMIVADFDTDGATSCAVAIRGLQAMGAQHLDYIVPNRFVHGYGLTPELLAEVVEHNQPDLLLTVDNGIASIAGVEAAHKRGIKVLITDHHLPGETLPNADAIINPNQHGDEFPSKSMAGVGVCFYLLLGLRQYLRSQNWFEQQQIEEPKLNSLLDLVALGTVADVVPLDKLNRTLVTLGLARIKAGRACAGINALIEVSGRDHRSIASQDMGFSIAPRLNAAGRLEDMGMGIETLLMNDPTQALKAAHVLDDINIQRRVVEQDMQTDALTMLENMSFDKSEPPLGYCLYDEQWHQGVIGLLASRIKERQHRPVIAFAPGNEGEVKGSARSIPGVHIRDVLALVANQAPEGMLTRFGGHAMAAGLTLAMKDLPQFEQLFLSALQQTVDPSVLQAELLSDGELAADEISLQLAELLPTIAPWGQNFAEPQFHGYFTVTEIRSVGQQQDHLRLTIDTGNGQLVTAMAFRQFQPTWLHKGGKALIRYRLAVNDFRQQRSVQLLVDNLLEP</sequence>
<comment type="caution">
    <text evidence="9">The sequence shown here is derived from an EMBL/GenBank/DDBJ whole genome shotgun (WGS) entry which is preliminary data.</text>
</comment>
<protein>
    <recommendedName>
        <fullName evidence="2">Single-stranded-DNA-specific exonuclease RecJ</fullName>
    </recommendedName>
</protein>
<evidence type="ECO:0000256" key="2">
    <source>
        <dbReference type="ARBA" id="ARBA00019841"/>
    </source>
</evidence>
<dbReference type="AlphaFoldDB" id="A0A0F9Q9B6"/>
<dbReference type="Gene3D" id="3.10.310.30">
    <property type="match status" value="1"/>
</dbReference>
<name>A0A0F9Q9B6_9ZZZZ</name>
<dbReference type="InterPro" id="IPR004610">
    <property type="entry name" value="RecJ"/>
</dbReference>
<evidence type="ECO:0000259" key="8">
    <source>
        <dbReference type="Pfam" id="PF17768"/>
    </source>
</evidence>
<dbReference type="InterPro" id="IPR038763">
    <property type="entry name" value="DHH_sf"/>
</dbReference>
<dbReference type="GO" id="GO:0006310">
    <property type="term" value="P:DNA recombination"/>
    <property type="evidence" value="ECO:0007669"/>
    <property type="project" value="InterPro"/>
</dbReference>
<evidence type="ECO:0000259" key="6">
    <source>
        <dbReference type="Pfam" id="PF01368"/>
    </source>
</evidence>
<accession>A0A0F9Q9B6</accession>
<gene>
    <name evidence="9" type="ORF">LCGC14_1122640</name>
</gene>
<dbReference type="SUPFAM" id="SSF64182">
    <property type="entry name" value="DHH phosphoesterases"/>
    <property type="match status" value="1"/>
</dbReference>
<dbReference type="GO" id="GO:0006281">
    <property type="term" value="P:DNA repair"/>
    <property type="evidence" value="ECO:0007669"/>
    <property type="project" value="InterPro"/>
</dbReference>
<dbReference type="GO" id="GO:0003676">
    <property type="term" value="F:nucleic acid binding"/>
    <property type="evidence" value="ECO:0007669"/>
    <property type="project" value="InterPro"/>
</dbReference>
<dbReference type="Gene3D" id="3.90.1640.30">
    <property type="match status" value="1"/>
</dbReference>
<dbReference type="InterPro" id="IPR041122">
    <property type="entry name" value="RecJ_OB"/>
</dbReference>
<keyword evidence="3" id="KW-0540">Nuclease</keyword>
<dbReference type="PANTHER" id="PTHR30255">
    <property type="entry name" value="SINGLE-STRANDED-DNA-SPECIFIC EXONUCLEASE RECJ"/>
    <property type="match status" value="1"/>
</dbReference>
<dbReference type="Pfam" id="PF02272">
    <property type="entry name" value="DHHA1"/>
    <property type="match status" value="1"/>
</dbReference>
<organism evidence="9">
    <name type="scientific">marine sediment metagenome</name>
    <dbReference type="NCBI Taxonomy" id="412755"/>
    <lineage>
        <taxon>unclassified sequences</taxon>
        <taxon>metagenomes</taxon>
        <taxon>ecological metagenomes</taxon>
    </lineage>
</organism>
<evidence type="ECO:0000259" key="7">
    <source>
        <dbReference type="Pfam" id="PF02272"/>
    </source>
</evidence>